<evidence type="ECO:0000256" key="7">
    <source>
        <dbReference type="ARBA" id="ARBA00023237"/>
    </source>
</evidence>
<comment type="caution">
    <text evidence="10">The sequence shown here is derived from an EMBL/GenBank/DDBJ whole genome shotgun (WGS) entry which is preliminary data.</text>
</comment>
<evidence type="ECO:0000256" key="5">
    <source>
        <dbReference type="ARBA" id="ARBA00022692"/>
    </source>
</evidence>
<dbReference type="RefSeq" id="WP_002698674.1">
    <property type="nucleotide sequence ID" value="NZ_AAWS01000019.1"/>
</dbReference>
<dbReference type="PANTHER" id="PTHR30026">
    <property type="entry name" value="OUTER MEMBRANE PROTEIN TOLC"/>
    <property type="match status" value="1"/>
</dbReference>
<dbReference type="InterPro" id="IPR051906">
    <property type="entry name" value="TolC-like"/>
</dbReference>
<keyword evidence="6" id="KW-0472">Membrane</keyword>
<dbReference type="EMBL" id="AAWS01000019">
    <property type="protein sequence ID" value="EAY27995.1"/>
    <property type="molecule type" value="Genomic_DNA"/>
</dbReference>
<keyword evidence="5" id="KW-0812">Transmembrane</keyword>
<comment type="similarity">
    <text evidence="2">Belongs to the outer membrane factor (OMF) (TC 1.B.17) family.</text>
</comment>
<evidence type="ECO:0000256" key="6">
    <source>
        <dbReference type="ARBA" id="ARBA00023136"/>
    </source>
</evidence>
<evidence type="ECO:0000256" key="2">
    <source>
        <dbReference type="ARBA" id="ARBA00007613"/>
    </source>
</evidence>
<evidence type="ECO:0000256" key="1">
    <source>
        <dbReference type="ARBA" id="ARBA00004442"/>
    </source>
</evidence>
<protein>
    <submittedName>
        <fullName evidence="10">Outer membrane efflux protein</fullName>
    </submittedName>
</protein>
<evidence type="ECO:0000256" key="4">
    <source>
        <dbReference type="ARBA" id="ARBA00022452"/>
    </source>
</evidence>
<name>A1ZNV6_MICM2</name>
<dbReference type="SUPFAM" id="SSF56954">
    <property type="entry name" value="Outer membrane efflux proteins (OEP)"/>
    <property type="match status" value="1"/>
</dbReference>
<dbReference type="Proteomes" id="UP000004095">
    <property type="component" value="Unassembled WGS sequence"/>
</dbReference>
<dbReference type="PROSITE" id="PS51257">
    <property type="entry name" value="PROKAR_LIPOPROTEIN"/>
    <property type="match status" value="1"/>
</dbReference>
<dbReference type="eggNOG" id="COG1538">
    <property type="taxonomic scope" value="Bacteria"/>
</dbReference>
<keyword evidence="3" id="KW-0813">Transport</keyword>
<evidence type="ECO:0000313" key="10">
    <source>
        <dbReference type="EMBL" id="EAY27995.1"/>
    </source>
</evidence>
<evidence type="ECO:0000256" key="8">
    <source>
        <dbReference type="SAM" id="Coils"/>
    </source>
</evidence>
<dbReference type="GO" id="GO:0015288">
    <property type="term" value="F:porin activity"/>
    <property type="evidence" value="ECO:0007669"/>
    <property type="project" value="TreeGrafter"/>
</dbReference>
<keyword evidence="4" id="KW-1134">Transmembrane beta strand</keyword>
<keyword evidence="7" id="KW-0998">Cell outer membrane</keyword>
<dbReference type="Pfam" id="PF02321">
    <property type="entry name" value="OEP"/>
    <property type="match status" value="2"/>
</dbReference>
<evidence type="ECO:0000256" key="9">
    <source>
        <dbReference type="SAM" id="SignalP"/>
    </source>
</evidence>
<dbReference type="GO" id="GO:0009279">
    <property type="term" value="C:cell outer membrane"/>
    <property type="evidence" value="ECO:0007669"/>
    <property type="project" value="UniProtKB-SubCell"/>
</dbReference>
<feature type="signal peptide" evidence="9">
    <location>
        <begin position="1"/>
        <end position="26"/>
    </location>
</feature>
<gene>
    <name evidence="10" type="ORF">M23134_02664</name>
</gene>
<sequence length="447" mass="49132">MKSIKPIYAVVWVIACLLTTHRAAQAQEKLTLTQAMQMASSQNLGLKRARQQASIAQNNVYRGNAGLLPTVTAQGGVSYSNNNATFEFASGDTQSQNGAISVGTNASVAANYVLYNGGQNQLNYKNLKVAAEQSNINVQQTKQSVLVGLVASYYNIAELQENYRVAQEAVKISKDRLERAKSRQEFGSANSVNVLNAEVSLNNDNLTVIQLAQQLQNAKRNLNVFLGRDLNQDFVVDSPGEFKAIATLEALKQEAYNKNVALKNIRQNRLSSEVSLRLAKGQNLPTVSLNASYGYSRNQNQAGFILVNQSLGLSAGLTINYTIFDGNRRKKNIENAKISLDVNKTQFEEVKQQVDRDISNAYANYQNNLNVMKLNQQNAVIAQKNFNAVKSSYKLGQATNTAFREAQLGLVRAKINLINAKFRAKLAEMNVLLLTGRLLEDSPGGKK</sequence>
<evidence type="ECO:0000256" key="3">
    <source>
        <dbReference type="ARBA" id="ARBA00022448"/>
    </source>
</evidence>
<dbReference type="OrthoDB" id="9771205at2"/>
<organism evidence="10 11">
    <name type="scientific">Microscilla marina ATCC 23134</name>
    <dbReference type="NCBI Taxonomy" id="313606"/>
    <lineage>
        <taxon>Bacteria</taxon>
        <taxon>Pseudomonadati</taxon>
        <taxon>Bacteroidota</taxon>
        <taxon>Cytophagia</taxon>
        <taxon>Cytophagales</taxon>
        <taxon>Microscillaceae</taxon>
        <taxon>Microscilla</taxon>
    </lineage>
</organism>
<comment type="subcellular location">
    <subcellularLocation>
        <location evidence="1">Cell outer membrane</location>
    </subcellularLocation>
</comment>
<accession>A1ZNV6</accession>
<proteinExistence type="inferred from homology"/>
<keyword evidence="8" id="KW-0175">Coiled coil</keyword>
<dbReference type="PANTHER" id="PTHR30026:SF20">
    <property type="entry name" value="OUTER MEMBRANE PROTEIN TOLC"/>
    <property type="match status" value="1"/>
</dbReference>
<dbReference type="GO" id="GO:0015562">
    <property type="term" value="F:efflux transmembrane transporter activity"/>
    <property type="evidence" value="ECO:0007669"/>
    <property type="project" value="InterPro"/>
</dbReference>
<keyword evidence="9" id="KW-0732">Signal</keyword>
<reference evidence="10 11" key="1">
    <citation type="submission" date="2007-01" db="EMBL/GenBank/DDBJ databases">
        <authorList>
            <person name="Haygood M."/>
            <person name="Podell S."/>
            <person name="Anderson C."/>
            <person name="Hopkinson B."/>
            <person name="Roe K."/>
            <person name="Barbeau K."/>
            <person name="Gaasterland T."/>
            <person name="Ferriera S."/>
            <person name="Johnson J."/>
            <person name="Kravitz S."/>
            <person name="Beeson K."/>
            <person name="Sutton G."/>
            <person name="Rogers Y.-H."/>
            <person name="Friedman R."/>
            <person name="Frazier M."/>
            <person name="Venter J.C."/>
        </authorList>
    </citation>
    <scope>NUCLEOTIDE SEQUENCE [LARGE SCALE GENOMIC DNA]</scope>
    <source>
        <strain evidence="10 11">ATCC 23134</strain>
    </source>
</reference>
<feature type="coiled-coil region" evidence="8">
    <location>
        <begin position="156"/>
        <end position="221"/>
    </location>
</feature>
<dbReference type="InterPro" id="IPR003423">
    <property type="entry name" value="OMP_efflux"/>
</dbReference>
<keyword evidence="11" id="KW-1185">Reference proteome</keyword>
<feature type="chain" id="PRO_5002642313" evidence="9">
    <location>
        <begin position="27"/>
        <end position="447"/>
    </location>
</feature>
<dbReference type="Gene3D" id="1.20.1600.10">
    <property type="entry name" value="Outer membrane efflux proteins (OEP)"/>
    <property type="match status" value="1"/>
</dbReference>
<dbReference type="GO" id="GO:1990281">
    <property type="term" value="C:efflux pump complex"/>
    <property type="evidence" value="ECO:0007669"/>
    <property type="project" value="TreeGrafter"/>
</dbReference>
<evidence type="ECO:0000313" key="11">
    <source>
        <dbReference type="Proteomes" id="UP000004095"/>
    </source>
</evidence>
<dbReference type="AlphaFoldDB" id="A1ZNV6"/>